<name>A0A2S9YIJ7_9BACT</name>
<feature type="compositionally biased region" description="Basic residues" evidence="1">
    <location>
        <begin position="47"/>
        <end position="57"/>
    </location>
</feature>
<proteinExistence type="predicted"/>
<reference evidence="3 4" key="1">
    <citation type="submission" date="2018-03" db="EMBL/GenBank/DDBJ databases">
        <title>Draft Genome Sequences of the Obligatory Marine Myxobacteria Enhygromyxa salina SWB007.</title>
        <authorList>
            <person name="Poehlein A."/>
            <person name="Moghaddam J.A."/>
            <person name="Harms H."/>
            <person name="Alanjari M."/>
            <person name="Koenig G.M."/>
            <person name="Daniel R."/>
            <person name="Schaeberle T.F."/>
        </authorList>
    </citation>
    <scope>NUCLEOTIDE SEQUENCE [LARGE SCALE GENOMIC DNA]</scope>
    <source>
        <strain evidence="3 4">SWB007</strain>
    </source>
</reference>
<keyword evidence="2" id="KW-0812">Transmembrane</keyword>
<feature type="region of interest" description="Disordered" evidence="1">
    <location>
        <begin position="32"/>
        <end position="57"/>
    </location>
</feature>
<organism evidence="3 4">
    <name type="scientific">Enhygromyxa salina</name>
    <dbReference type="NCBI Taxonomy" id="215803"/>
    <lineage>
        <taxon>Bacteria</taxon>
        <taxon>Pseudomonadati</taxon>
        <taxon>Myxococcota</taxon>
        <taxon>Polyangia</taxon>
        <taxon>Nannocystales</taxon>
        <taxon>Nannocystaceae</taxon>
        <taxon>Enhygromyxa</taxon>
    </lineage>
</organism>
<keyword evidence="2" id="KW-0472">Membrane</keyword>
<feature type="compositionally biased region" description="Basic and acidic residues" evidence="1">
    <location>
        <begin position="32"/>
        <end position="46"/>
    </location>
</feature>
<accession>A0A2S9YIJ7</accession>
<keyword evidence="2" id="KW-1133">Transmembrane helix</keyword>
<comment type="caution">
    <text evidence="3">The sequence shown here is derived from an EMBL/GenBank/DDBJ whole genome shotgun (WGS) entry which is preliminary data.</text>
</comment>
<sequence length="57" mass="6365">MTLGHFIYIPGILLLGIVIGYVIGGRRAELAADDQGEKDQRKAARDARRRARDRVSE</sequence>
<feature type="transmembrane region" description="Helical" evidence="2">
    <location>
        <begin position="6"/>
        <end position="24"/>
    </location>
</feature>
<dbReference type="EMBL" id="PVNL01000100">
    <property type="protein sequence ID" value="PRQ04928.1"/>
    <property type="molecule type" value="Genomic_DNA"/>
</dbReference>
<dbReference type="Proteomes" id="UP000238823">
    <property type="component" value="Unassembled WGS sequence"/>
</dbReference>
<dbReference type="AlphaFoldDB" id="A0A2S9YIJ7"/>
<evidence type="ECO:0000256" key="1">
    <source>
        <dbReference type="SAM" id="MobiDB-lite"/>
    </source>
</evidence>
<evidence type="ECO:0000313" key="4">
    <source>
        <dbReference type="Proteomes" id="UP000238823"/>
    </source>
</evidence>
<dbReference type="RefSeq" id="WP_181234061.1">
    <property type="nucleotide sequence ID" value="NZ_PVNL01000100.1"/>
</dbReference>
<protein>
    <submittedName>
        <fullName evidence="3">Uncharacterized protein</fullName>
    </submittedName>
</protein>
<evidence type="ECO:0000256" key="2">
    <source>
        <dbReference type="SAM" id="Phobius"/>
    </source>
</evidence>
<evidence type="ECO:0000313" key="3">
    <source>
        <dbReference type="EMBL" id="PRQ04928.1"/>
    </source>
</evidence>
<gene>
    <name evidence="3" type="ORF">ENSA7_48590</name>
</gene>